<evidence type="ECO:0000313" key="6">
    <source>
        <dbReference type="Proteomes" id="UP000037088"/>
    </source>
</evidence>
<dbReference type="EMBL" id="JRXF01000011">
    <property type="protein sequence ID" value="KOC93760.1"/>
    <property type="molecule type" value="Genomic_DNA"/>
</dbReference>
<dbReference type="AlphaFoldDB" id="A0A0L7TEH1"/>
<dbReference type="Proteomes" id="UP000037088">
    <property type="component" value="Unassembled WGS sequence"/>
</dbReference>
<keyword evidence="6" id="KW-1185">Reference proteome</keyword>
<organism evidence="4 5">
    <name type="scientific">Winslowiella iniecta</name>
    <dbReference type="NCBI Taxonomy" id="1560201"/>
    <lineage>
        <taxon>Bacteria</taxon>
        <taxon>Pseudomonadati</taxon>
        <taxon>Pseudomonadota</taxon>
        <taxon>Gammaproteobacteria</taxon>
        <taxon>Enterobacterales</taxon>
        <taxon>Erwiniaceae</taxon>
        <taxon>Winslowiella</taxon>
    </lineage>
</organism>
<dbReference type="STRING" id="1560201.NG42_06565"/>
<comment type="similarity">
    <text evidence="1">Belongs to the ComF/GntX family.</text>
</comment>
<dbReference type="Gene3D" id="3.40.50.2020">
    <property type="match status" value="1"/>
</dbReference>
<evidence type="ECO:0000313" key="3">
    <source>
        <dbReference type="EMBL" id="KOC91102.1"/>
    </source>
</evidence>
<evidence type="ECO:0000256" key="1">
    <source>
        <dbReference type="ARBA" id="ARBA00008007"/>
    </source>
</evidence>
<accession>A0A0L7TEH1</accession>
<dbReference type="Pfam" id="PF00156">
    <property type="entry name" value="Pribosyltran"/>
    <property type="match status" value="1"/>
</dbReference>
<dbReference type="GO" id="GO:0016757">
    <property type="term" value="F:glycosyltransferase activity"/>
    <property type="evidence" value="ECO:0007669"/>
    <property type="project" value="UniProtKB-KW"/>
</dbReference>
<evidence type="ECO:0000259" key="2">
    <source>
        <dbReference type="Pfam" id="PF00156"/>
    </source>
</evidence>
<dbReference type="CDD" id="cd06223">
    <property type="entry name" value="PRTases_typeI"/>
    <property type="match status" value="1"/>
</dbReference>
<dbReference type="NCBIfam" id="NF008616">
    <property type="entry name" value="PRK11595.1"/>
    <property type="match status" value="1"/>
</dbReference>
<dbReference type="EMBL" id="JRXE01000007">
    <property type="protein sequence ID" value="KOC91102.1"/>
    <property type="molecule type" value="Genomic_DNA"/>
</dbReference>
<dbReference type="InterPro" id="IPR029057">
    <property type="entry name" value="PRTase-like"/>
</dbReference>
<dbReference type="PATRIC" id="fig|1560201.3.peg.1399"/>
<dbReference type="SUPFAM" id="SSF53271">
    <property type="entry name" value="PRTase-like"/>
    <property type="match status" value="1"/>
</dbReference>
<gene>
    <name evidence="3" type="ORF">NG42_06565</name>
    <name evidence="4" type="ORF">NG43_08575</name>
</gene>
<sequence>MLPMPGCCWLCLMPLALHQHGICSFCYRQLPRHPAACPRCGLPAVCRTEQCGRCLRRPPPWQALCFVSGYQPPLSLLLTQFKFHRTTALSVMLARLILLSWWHERRLRPLARPAIIMAVPLHQRRAWRRGFNQADLLAHLLAHGCGSDYQPQALRRVRAGNVQHQLSASARRKNLRGAFRLEIDVRGRHIAVVDDVVTTGSTVGEISRLLMAAGAASVQVWCLCRTL</sequence>
<name>A0A0L7TEH1_9GAMM</name>
<proteinExistence type="inferred from homology"/>
<dbReference type="PANTHER" id="PTHR47505">
    <property type="entry name" value="DNA UTILIZATION PROTEIN YHGH"/>
    <property type="match status" value="1"/>
</dbReference>
<dbReference type="InterPro" id="IPR051910">
    <property type="entry name" value="ComF/GntX_DNA_util-trans"/>
</dbReference>
<protein>
    <submittedName>
        <fullName evidence="4">Phosphoribosyltransferase</fullName>
    </submittedName>
</protein>
<keyword evidence="4" id="KW-0328">Glycosyltransferase</keyword>
<dbReference type="OrthoDB" id="9793412at2"/>
<reference evidence="5 6" key="1">
    <citation type="journal article" date="2015" name="Int. J. Syst. Evol. Microbiol.">
        <title>Erwinia iniecta sp. nov., isolated from Russian wheat aphids (Diuraphis noxia).</title>
        <authorList>
            <person name="Campillo T."/>
            <person name="Luna E."/>
            <person name="Portier P."/>
            <person name="Fischer-Le Saux M."/>
            <person name="Lapitan N."/>
            <person name="Tisserat N.A."/>
            <person name="Leach J.E."/>
        </authorList>
    </citation>
    <scope>NUCLEOTIDE SEQUENCE [LARGE SCALE GENOMIC DNA]</scope>
    <source>
        <strain evidence="3 6">B120</strain>
        <strain evidence="4 5">B149</strain>
    </source>
</reference>
<dbReference type="PANTHER" id="PTHR47505:SF1">
    <property type="entry name" value="DNA UTILIZATION PROTEIN YHGH"/>
    <property type="match status" value="1"/>
</dbReference>
<feature type="domain" description="Phosphoribosyltransferase" evidence="2">
    <location>
        <begin position="162"/>
        <end position="225"/>
    </location>
</feature>
<comment type="caution">
    <text evidence="4">The sequence shown here is derived from an EMBL/GenBank/DDBJ whole genome shotgun (WGS) entry which is preliminary data.</text>
</comment>
<evidence type="ECO:0000313" key="5">
    <source>
        <dbReference type="Proteomes" id="UP000036851"/>
    </source>
</evidence>
<keyword evidence="4" id="KW-0808">Transferase</keyword>
<dbReference type="InterPro" id="IPR000836">
    <property type="entry name" value="PRTase_dom"/>
</dbReference>
<evidence type="ECO:0000313" key="4">
    <source>
        <dbReference type="EMBL" id="KOC93760.1"/>
    </source>
</evidence>
<dbReference type="Proteomes" id="UP000036851">
    <property type="component" value="Unassembled WGS sequence"/>
</dbReference>
<dbReference type="RefSeq" id="WP_052898471.1">
    <property type="nucleotide sequence ID" value="NZ_JRXE01000007.1"/>
</dbReference>